<sequence length="60" mass="6859">MSGLLAAKTIAAFKHLFNYISVAYVRLFNIYSMFISHYRKSNIAHYSSNNSVSAKFAVFF</sequence>
<keyword evidence="1" id="KW-0472">Membrane</keyword>
<dbReference type="AlphaFoldDB" id="A0A645FPV8"/>
<evidence type="ECO:0000256" key="1">
    <source>
        <dbReference type="SAM" id="Phobius"/>
    </source>
</evidence>
<reference evidence="2" key="1">
    <citation type="submission" date="2019-08" db="EMBL/GenBank/DDBJ databases">
        <authorList>
            <person name="Kucharzyk K."/>
            <person name="Murdoch R.W."/>
            <person name="Higgins S."/>
            <person name="Loffler F."/>
        </authorList>
    </citation>
    <scope>NUCLEOTIDE SEQUENCE</scope>
</reference>
<accession>A0A645FPV8</accession>
<keyword evidence="1" id="KW-0812">Transmembrane</keyword>
<keyword evidence="1" id="KW-1133">Transmembrane helix</keyword>
<protein>
    <submittedName>
        <fullName evidence="2">Uncharacterized protein</fullName>
    </submittedName>
</protein>
<dbReference type="EMBL" id="VSSQ01062580">
    <property type="protein sequence ID" value="MPN15736.1"/>
    <property type="molecule type" value="Genomic_DNA"/>
</dbReference>
<comment type="caution">
    <text evidence="2">The sequence shown here is derived from an EMBL/GenBank/DDBJ whole genome shotgun (WGS) entry which is preliminary data.</text>
</comment>
<feature type="transmembrane region" description="Helical" evidence="1">
    <location>
        <begin position="16"/>
        <end position="35"/>
    </location>
</feature>
<gene>
    <name evidence="2" type="ORF">SDC9_163070</name>
</gene>
<organism evidence="2">
    <name type="scientific">bioreactor metagenome</name>
    <dbReference type="NCBI Taxonomy" id="1076179"/>
    <lineage>
        <taxon>unclassified sequences</taxon>
        <taxon>metagenomes</taxon>
        <taxon>ecological metagenomes</taxon>
    </lineage>
</organism>
<proteinExistence type="predicted"/>
<name>A0A645FPV8_9ZZZZ</name>
<evidence type="ECO:0000313" key="2">
    <source>
        <dbReference type="EMBL" id="MPN15736.1"/>
    </source>
</evidence>